<feature type="chain" id="PRO_5040432374" evidence="5">
    <location>
        <begin position="24"/>
        <end position="571"/>
    </location>
</feature>
<keyword evidence="5" id="KW-0732">Signal</keyword>
<name>A0A9Q0S1H8_9DIPT</name>
<keyword evidence="7" id="KW-1185">Reference proteome</keyword>
<organism evidence="6 7">
    <name type="scientific">Pseudolycoriella hygida</name>
    <dbReference type="NCBI Taxonomy" id="35572"/>
    <lineage>
        <taxon>Eukaryota</taxon>
        <taxon>Metazoa</taxon>
        <taxon>Ecdysozoa</taxon>
        <taxon>Arthropoda</taxon>
        <taxon>Hexapoda</taxon>
        <taxon>Insecta</taxon>
        <taxon>Pterygota</taxon>
        <taxon>Neoptera</taxon>
        <taxon>Endopterygota</taxon>
        <taxon>Diptera</taxon>
        <taxon>Nematocera</taxon>
        <taxon>Sciaroidea</taxon>
        <taxon>Sciaridae</taxon>
        <taxon>Pseudolycoriella</taxon>
    </lineage>
</organism>
<dbReference type="PROSITE" id="PS51450">
    <property type="entry name" value="LRR"/>
    <property type="match status" value="1"/>
</dbReference>
<dbReference type="Pfam" id="PF13855">
    <property type="entry name" value="LRR_8"/>
    <property type="match status" value="1"/>
</dbReference>
<dbReference type="InterPro" id="IPR001611">
    <property type="entry name" value="Leu-rich_rpt"/>
</dbReference>
<dbReference type="PANTHER" id="PTHR24366">
    <property type="entry name" value="IG(IMMUNOGLOBULIN) AND LRR(LEUCINE RICH REPEAT) DOMAINS"/>
    <property type="match status" value="1"/>
</dbReference>
<sequence length="571" mass="63332">MTNLKRIFITTSILLTLVVNTRGGCTWTGQATDCVMECTSSSETVEQVMTDLERKYKERRDCDVDGVSLTLRDGMVYPNFILKANWFTAAVKVKELTFFMKPVTTVEINAFTSDALTTVKKLVLKNFNIAEFVNGSFNGLESVEVLILESATITVVEKGVLDVMCETLQELQIIQWGPNAKEAYIDGFTGSKTMTSLKTVKINYKINSTLTHRSFVGLRNVKTLDLSDCQIESIGPGTFDPIGGSVRELNLKNNKIKTLPEGIFSSMLPSEDTRILLESNAWHCDCDLMPLKICISENSNLVGPFKCTTPTNRKNQDIVNTEFCDDYIPPPTTSTTTTTTTSTAAPTTGPSTPEEPEDFTHECYEAGETEQPKTVTIQKPRSTLTANENENGDVTIHVETLNENSVLIWFASPYKETSKTSGYEINCLFGTARSTPIPDLMEHTVYTFCLMDSVGKTVSPLDCISYTKRDNCPQPWLFQSSKGVFIGVAVVAYIVSLLSGVAIGVLALEKALVLLSERKQKHRISAITKDNESTKSKTNLDHRDTVPPLPTRPYSLEEPIYDVVMYTENTK</sequence>
<protein>
    <submittedName>
        <fullName evidence="6">Leucine-rich repeat-containing protein 4C</fullName>
    </submittedName>
</protein>
<feature type="transmembrane region" description="Helical" evidence="4">
    <location>
        <begin position="484"/>
        <end position="508"/>
    </location>
</feature>
<feature type="region of interest" description="Disordered" evidence="3">
    <location>
        <begin position="529"/>
        <end position="548"/>
    </location>
</feature>
<proteinExistence type="predicted"/>
<evidence type="ECO:0000256" key="1">
    <source>
        <dbReference type="ARBA" id="ARBA00022614"/>
    </source>
</evidence>
<comment type="caution">
    <text evidence="6">The sequence shown here is derived from an EMBL/GenBank/DDBJ whole genome shotgun (WGS) entry which is preliminary data.</text>
</comment>
<feature type="region of interest" description="Disordered" evidence="3">
    <location>
        <begin position="325"/>
        <end position="358"/>
    </location>
</feature>
<gene>
    <name evidence="6" type="primary">Lrrc4c</name>
    <name evidence="6" type="ORF">Bhyg_06897</name>
</gene>
<dbReference type="EMBL" id="WJQU01000002">
    <property type="protein sequence ID" value="KAJ6641952.1"/>
    <property type="molecule type" value="Genomic_DNA"/>
</dbReference>
<keyword evidence="4" id="KW-1133">Transmembrane helix</keyword>
<keyword evidence="4" id="KW-0472">Membrane</keyword>
<dbReference type="InterPro" id="IPR032675">
    <property type="entry name" value="LRR_dom_sf"/>
</dbReference>
<evidence type="ECO:0000313" key="7">
    <source>
        <dbReference type="Proteomes" id="UP001151699"/>
    </source>
</evidence>
<dbReference type="Gene3D" id="3.80.10.10">
    <property type="entry name" value="Ribonuclease Inhibitor"/>
    <property type="match status" value="2"/>
</dbReference>
<evidence type="ECO:0000256" key="3">
    <source>
        <dbReference type="SAM" id="MobiDB-lite"/>
    </source>
</evidence>
<evidence type="ECO:0000256" key="4">
    <source>
        <dbReference type="SAM" id="Phobius"/>
    </source>
</evidence>
<feature type="signal peptide" evidence="5">
    <location>
        <begin position="1"/>
        <end position="23"/>
    </location>
</feature>
<dbReference type="AlphaFoldDB" id="A0A9Q0S1H8"/>
<keyword evidence="4" id="KW-0812">Transmembrane</keyword>
<evidence type="ECO:0000256" key="2">
    <source>
        <dbReference type="ARBA" id="ARBA00022737"/>
    </source>
</evidence>
<keyword evidence="2" id="KW-0677">Repeat</keyword>
<keyword evidence="1" id="KW-0433">Leucine-rich repeat</keyword>
<reference evidence="6" key="1">
    <citation type="submission" date="2022-07" db="EMBL/GenBank/DDBJ databases">
        <authorList>
            <person name="Trinca V."/>
            <person name="Uliana J.V.C."/>
            <person name="Torres T.T."/>
            <person name="Ward R.J."/>
            <person name="Monesi N."/>
        </authorList>
    </citation>
    <scope>NUCLEOTIDE SEQUENCE</scope>
    <source>
        <strain evidence="6">HSMRA1968</strain>
        <tissue evidence="6">Whole embryos</tissue>
    </source>
</reference>
<dbReference type="SUPFAM" id="SSF52058">
    <property type="entry name" value="L domain-like"/>
    <property type="match status" value="1"/>
</dbReference>
<dbReference type="SMART" id="SM00369">
    <property type="entry name" value="LRR_TYP"/>
    <property type="match status" value="3"/>
</dbReference>
<evidence type="ECO:0000256" key="5">
    <source>
        <dbReference type="SAM" id="SignalP"/>
    </source>
</evidence>
<accession>A0A9Q0S1H8</accession>
<feature type="compositionally biased region" description="Basic and acidic residues" evidence="3">
    <location>
        <begin position="529"/>
        <end position="545"/>
    </location>
</feature>
<feature type="compositionally biased region" description="Low complexity" evidence="3">
    <location>
        <begin position="333"/>
        <end position="352"/>
    </location>
</feature>
<evidence type="ECO:0000313" key="6">
    <source>
        <dbReference type="EMBL" id="KAJ6641952.1"/>
    </source>
</evidence>
<dbReference type="Proteomes" id="UP001151699">
    <property type="component" value="Chromosome B"/>
</dbReference>
<dbReference type="InterPro" id="IPR003591">
    <property type="entry name" value="Leu-rich_rpt_typical-subtyp"/>
</dbReference>
<dbReference type="OrthoDB" id="7779973at2759"/>
<dbReference type="PANTHER" id="PTHR24366:SF96">
    <property type="entry name" value="LEUCINE RICH REPEAT CONTAINING 53"/>
    <property type="match status" value="1"/>
</dbReference>